<feature type="transmembrane region" description="Helical" evidence="1">
    <location>
        <begin position="44"/>
        <end position="63"/>
    </location>
</feature>
<feature type="domain" description="DUF4350" evidence="2">
    <location>
        <begin position="72"/>
        <end position="254"/>
    </location>
</feature>
<sequence length="483" mass="52283">MVEGKRARLTCESRFTRTRHSTVARLTRFAKASSTVRRIAPGRVFVLGALILAGILTILRPAWAVPFDLSGSDWEGCSELVRLARGELGAARVMAVTRLDFSELRPEDGLLLLYPEGGLDVDELSRFMGAGGRVILLDDFGRGDTLLAHFKMERVPTPSHPLESLRHNPQFALAEPASAHPVVSDVSRVVTNHPTGLVHKGLSPVLKIRAADDSDVVIAVAGAVGQGRLLAVGDPSIVMNSMLRYNGNKAFARGIIRYAVDNDSWGKRGGRLFIATGGFEQKGSYGSDDNTLGDLIRAAREALEATRREGAPKAFAYALAIALGLGLWVWVGSRAGRLHKPIVPRFVRRIPTVAQGGVAGHAAVIAAPQTTRVLAILELKSALEEQLTTILRLSQVPGHQELIARVEQEKLLSPEGMHTLRRLLLRMSNVETMVVSARNGSPRGTVQAIRDQEVVATAKSVRQLLEMAETNARTGFVPSEVRS</sequence>
<protein>
    <recommendedName>
        <fullName evidence="2">DUF4350 domain-containing protein</fullName>
    </recommendedName>
</protein>
<dbReference type="STRING" id="1391654.AKJ09_06120"/>
<gene>
    <name evidence="3" type="ORF">AKJ09_06120</name>
</gene>
<proteinExistence type="predicted"/>
<keyword evidence="1" id="KW-0472">Membrane</keyword>
<evidence type="ECO:0000313" key="4">
    <source>
        <dbReference type="Proteomes" id="UP000064967"/>
    </source>
</evidence>
<accession>A0A0K1Q1E4</accession>
<organism evidence="3 4">
    <name type="scientific">Labilithrix luteola</name>
    <dbReference type="NCBI Taxonomy" id="1391654"/>
    <lineage>
        <taxon>Bacteria</taxon>
        <taxon>Pseudomonadati</taxon>
        <taxon>Myxococcota</taxon>
        <taxon>Polyangia</taxon>
        <taxon>Polyangiales</taxon>
        <taxon>Labilitrichaceae</taxon>
        <taxon>Labilithrix</taxon>
    </lineage>
</organism>
<dbReference type="EMBL" id="CP012333">
    <property type="protein sequence ID" value="AKU99456.1"/>
    <property type="molecule type" value="Genomic_DNA"/>
</dbReference>
<keyword evidence="4" id="KW-1185">Reference proteome</keyword>
<dbReference type="Pfam" id="PF14258">
    <property type="entry name" value="DUF4350"/>
    <property type="match status" value="1"/>
</dbReference>
<keyword evidence="1" id="KW-0812">Transmembrane</keyword>
<dbReference type="InterPro" id="IPR025646">
    <property type="entry name" value="DUF4350"/>
</dbReference>
<dbReference type="Proteomes" id="UP000064967">
    <property type="component" value="Chromosome"/>
</dbReference>
<dbReference type="KEGG" id="llu:AKJ09_06120"/>
<name>A0A0K1Q1E4_9BACT</name>
<evidence type="ECO:0000259" key="2">
    <source>
        <dbReference type="Pfam" id="PF14258"/>
    </source>
</evidence>
<reference evidence="3 4" key="1">
    <citation type="submission" date="2015-08" db="EMBL/GenBank/DDBJ databases">
        <authorList>
            <person name="Babu N.S."/>
            <person name="Beckwith C.J."/>
            <person name="Beseler K.G."/>
            <person name="Brison A."/>
            <person name="Carone J.V."/>
            <person name="Caskin T.P."/>
            <person name="Diamond M."/>
            <person name="Durham M.E."/>
            <person name="Foxe J.M."/>
            <person name="Go M."/>
            <person name="Henderson B.A."/>
            <person name="Jones I.B."/>
            <person name="McGettigan J.A."/>
            <person name="Micheletti S.J."/>
            <person name="Nasrallah M.E."/>
            <person name="Ortiz D."/>
            <person name="Piller C.R."/>
            <person name="Privatt S.R."/>
            <person name="Schneider S.L."/>
            <person name="Sharp S."/>
            <person name="Smith T.C."/>
            <person name="Stanton J.D."/>
            <person name="Ullery H.E."/>
            <person name="Wilson R.J."/>
            <person name="Serrano M.G."/>
            <person name="Buck G."/>
            <person name="Lee V."/>
            <person name="Wang Y."/>
            <person name="Carvalho R."/>
            <person name="Voegtly L."/>
            <person name="Shi R."/>
            <person name="Duckworth R."/>
            <person name="Johnson A."/>
            <person name="Loviza R."/>
            <person name="Walstead R."/>
            <person name="Shah Z."/>
            <person name="Kiflezghi M."/>
            <person name="Wade K."/>
            <person name="Ball S.L."/>
            <person name="Bradley K.W."/>
            <person name="Asai D.J."/>
            <person name="Bowman C.A."/>
            <person name="Russell D.A."/>
            <person name="Pope W.H."/>
            <person name="Jacobs-Sera D."/>
            <person name="Hendrix R.W."/>
            <person name="Hatfull G.F."/>
        </authorList>
    </citation>
    <scope>NUCLEOTIDE SEQUENCE [LARGE SCALE GENOMIC DNA]</scope>
    <source>
        <strain evidence="3 4">DSM 27648</strain>
    </source>
</reference>
<evidence type="ECO:0000256" key="1">
    <source>
        <dbReference type="SAM" id="Phobius"/>
    </source>
</evidence>
<dbReference type="AlphaFoldDB" id="A0A0K1Q1E4"/>
<keyword evidence="1" id="KW-1133">Transmembrane helix</keyword>
<evidence type="ECO:0000313" key="3">
    <source>
        <dbReference type="EMBL" id="AKU99456.1"/>
    </source>
</evidence>